<feature type="compositionally biased region" description="Pro residues" evidence="2">
    <location>
        <begin position="1177"/>
        <end position="1188"/>
    </location>
</feature>
<dbReference type="EMBL" id="GL377304">
    <property type="protein sequence ID" value="EFI99076.1"/>
    <property type="molecule type" value="Genomic_DNA"/>
</dbReference>
<dbReference type="InterPro" id="IPR032675">
    <property type="entry name" value="LRR_dom_sf"/>
</dbReference>
<accession>D8PXG2</accession>
<feature type="compositionally biased region" description="Acidic residues" evidence="2">
    <location>
        <begin position="1237"/>
        <end position="1253"/>
    </location>
</feature>
<dbReference type="PANTHER" id="PTHR24330:SF19">
    <property type="entry name" value="MEDIATOR OF RNA POLYMERASE II TRANSCRIPTION SUBUNIT 29"/>
    <property type="match status" value="1"/>
</dbReference>
<dbReference type="VEuPathDB" id="FungiDB:SCHCODRAFT_02664657"/>
<feature type="region of interest" description="Disordered" evidence="2">
    <location>
        <begin position="1000"/>
        <end position="1052"/>
    </location>
</feature>
<dbReference type="InParanoid" id="D8PXG2"/>
<organism evidence="4">
    <name type="scientific">Schizophyllum commune (strain H4-8 / FGSC 9210)</name>
    <name type="common">Split gill fungus</name>
    <dbReference type="NCBI Taxonomy" id="578458"/>
    <lineage>
        <taxon>Eukaryota</taxon>
        <taxon>Fungi</taxon>
        <taxon>Dikarya</taxon>
        <taxon>Basidiomycota</taxon>
        <taxon>Agaricomycotina</taxon>
        <taxon>Agaricomycetes</taxon>
        <taxon>Agaricomycetidae</taxon>
        <taxon>Agaricales</taxon>
        <taxon>Schizophyllaceae</taxon>
        <taxon>Schizophyllum</taxon>
    </lineage>
</organism>
<evidence type="ECO:0000313" key="4">
    <source>
        <dbReference type="Proteomes" id="UP000007431"/>
    </source>
</evidence>
<protein>
    <recommendedName>
        <fullName evidence="5">F-box domain-containing protein</fullName>
    </recommendedName>
</protein>
<dbReference type="InterPro" id="IPR052145">
    <property type="entry name" value="Mediator/Homeobox_domain"/>
</dbReference>
<keyword evidence="1" id="KW-0175">Coiled coil</keyword>
<keyword evidence="4" id="KW-1185">Reference proteome</keyword>
<dbReference type="OrthoDB" id="3365698at2759"/>
<dbReference type="AlphaFoldDB" id="D8PXG2"/>
<dbReference type="Proteomes" id="UP000007431">
    <property type="component" value="Unassembled WGS sequence"/>
</dbReference>
<sequence length="1253" mass="140939">MLDLTLREENDELRNAHRSRFAPDPHETDVAVQRILELEETENQLELEIATLTARCELLRTQKELRAALLSPWRRLPAELWAQIFTDALPEYWANSRAGRRRLPFAEVCHAWREMAFGIPHIWDNIRIHSIHNTPCSYENAIRSEIERLPAQAAFNLSLDMHLTPGDLNEGQEADFGWSDTLWFYLCTQCHRWRDVHLIELPRRAYNSLRGHVFTSMRRLSLDPYTISDNTITAFANAPRLTSFWTLLYRPYKVELPDSWTLVDLQIECGSDEEEIYQDVVPTVSTVLSCRQTLRSLSLLATSTLPPDCLGLLRAELPVLEELALVEDAIDLAPHILAPSLQTLTLVGDITGPVDDHSSTFDIFCSFMDNCGGLKKLRALALLDVVVDNERLVDRLRRLPSLKFLEVGEYAMELYDNVSPPSELTSLLHRNDSADSISLLPNLSHLVIGFFQTPSRQRSSYRVLSVAFNATVLSRTKGRSGCSCATSTSTRPSFEVAFQTHRALERCPFSRSDLDDRDSTTNVSDHLVRVTVGGGLCTSMAARPSGGGMALGRSREIGAPGRTSSFIVLTFSVASEDNTPRRDGVGACHWSYTMQRGALFRKLPYAYDPSACCRPAAVGDANEFPPYSEHQCNTYPEGMRVAVWPRREPCTILADGGQFQQSKNAVSDLRPHPCVLHNYNEERVMEYRYFVITLPYGFKVHLRTAVSGTLSIIPGPNVVRTKEVAGFLEDRIQMDIHMGKEPQQPFPVQFKDPTDAALPHKLFGEGLNPSRLRKFVARDGLRAHDYAFPATYPADVDPMPEIRLIHNCFPAVPESHIPDARNVELMSAADYLGIYEKSLESRGKARDIGLWAIPGKILRRLLDLGYTTEEEYESRLTGWDHASLDHYDKLCQTRLRSGRQGYLPDGQHPWRIVEARPPQLLPSREEVVPRYEALTPEMTANFKRRLLYFFPPAVVAEGKDIQFLERELRAAWNRDDQAAANRLQALLKPLYDKKEKRMLEDAARTRREKQRQRQQQQQRQQWRQQQQQRLRQQRRQQQQQQQQQQMAQAVSGMGTGELALDEAQAASNAVGGDGEEPPTERVHLGDSQQDEMVVDTPGAGPSSGVQPPPATQASGAATGPAVLPPPPAPSTRPARRGRGLGLMRTETFENVFVANGTNERRHHMRTTHRWLASRSSPSPPPGPPPPAGPIIVDGPRLHVAGPEEMDMGGDTTDEEDDDAEVEQTEAQEAEAERTDTEGTDMEGSETETDMDED</sequence>
<feature type="compositionally biased region" description="Acidic residues" evidence="2">
    <location>
        <begin position="1203"/>
        <end position="1229"/>
    </location>
</feature>
<name>D8PXG2_SCHCM</name>
<feature type="compositionally biased region" description="Low complexity" evidence="2">
    <location>
        <begin position="1013"/>
        <end position="1045"/>
    </location>
</feature>
<evidence type="ECO:0000256" key="1">
    <source>
        <dbReference type="SAM" id="Coils"/>
    </source>
</evidence>
<dbReference type="HOGENOM" id="CLU_265578_0_0_1"/>
<dbReference type="Gene3D" id="3.80.10.10">
    <property type="entry name" value="Ribonuclease Inhibitor"/>
    <property type="match status" value="1"/>
</dbReference>
<reference evidence="3 4" key="1">
    <citation type="journal article" date="2010" name="Nat. Biotechnol.">
        <title>Genome sequence of the model mushroom Schizophyllum commune.</title>
        <authorList>
            <person name="Ohm R.A."/>
            <person name="de Jong J.F."/>
            <person name="Lugones L.G."/>
            <person name="Aerts A."/>
            <person name="Kothe E."/>
            <person name="Stajich J.E."/>
            <person name="de Vries R.P."/>
            <person name="Record E."/>
            <person name="Levasseur A."/>
            <person name="Baker S.E."/>
            <person name="Bartholomew K.A."/>
            <person name="Coutinho P.M."/>
            <person name="Erdmann S."/>
            <person name="Fowler T.J."/>
            <person name="Gathman A.C."/>
            <person name="Lombard V."/>
            <person name="Henrissat B."/>
            <person name="Knabe N."/>
            <person name="Kuees U."/>
            <person name="Lilly W.W."/>
            <person name="Lindquist E."/>
            <person name="Lucas S."/>
            <person name="Magnuson J.K."/>
            <person name="Piumi F."/>
            <person name="Raudaskoski M."/>
            <person name="Salamov A."/>
            <person name="Schmutz J."/>
            <person name="Schwarze F.W.M.R."/>
            <person name="vanKuyk P.A."/>
            <person name="Horton J.S."/>
            <person name="Grigoriev I.V."/>
            <person name="Woesten H.A.B."/>
        </authorList>
    </citation>
    <scope>NUCLEOTIDE SEQUENCE [LARGE SCALE GENOMIC DNA]</scope>
    <source>
        <strain evidence="4">H4-8 / FGSC 9210</strain>
    </source>
</reference>
<evidence type="ECO:0000313" key="3">
    <source>
        <dbReference type="EMBL" id="EFI99076.1"/>
    </source>
</evidence>
<evidence type="ECO:0000256" key="2">
    <source>
        <dbReference type="SAM" id="MobiDB-lite"/>
    </source>
</evidence>
<dbReference type="PANTHER" id="PTHR24330">
    <property type="entry name" value="HOMEOBOX PROTEIN BARH-LIKE"/>
    <property type="match status" value="1"/>
</dbReference>
<gene>
    <name evidence="3" type="ORF">SCHCODRAFT_233610</name>
</gene>
<proteinExistence type="predicted"/>
<evidence type="ECO:0008006" key="5">
    <source>
        <dbReference type="Google" id="ProtNLM"/>
    </source>
</evidence>
<dbReference type="GeneID" id="9586541"/>
<dbReference type="KEGG" id="scm:SCHCO_02664657"/>
<feature type="region of interest" description="Disordered" evidence="2">
    <location>
        <begin position="1065"/>
        <end position="1253"/>
    </location>
</feature>
<feature type="coiled-coil region" evidence="1">
    <location>
        <begin position="35"/>
        <end position="62"/>
    </location>
</feature>
<dbReference type="RefSeq" id="XP_003033979.1">
    <property type="nucleotide sequence ID" value="XM_003033933.1"/>
</dbReference>